<comment type="caution">
    <text evidence="12">The sequence shown here is derived from an EMBL/GenBank/DDBJ whole genome shotgun (WGS) entry which is preliminary data.</text>
</comment>
<dbReference type="InterPro" id="IPR013087">
    <property type="entry name" value="Znf_C2H2_type"/>
</dbReference>
<dbReference type="AlphaFoldDB" id="A0A059J2U1"/>
<evidence type="ECO:0000256" key="2">
    <source>
        <dbReference type="ARBA" id="ARBA00022723"/>
    </source>
</evidence>
<dbReference type="PANTHER" id="PTHR40626">
    <property type="entry name" value="MIP31509P"/>
    <property type="match status" value="1"/>
</dbReference>
<dbReference type="EMBL" id="AOKY01000376">
    <property type="protein sequence ID" value="KDB22171.1"/>
    <property type="molecule type" value="Genomic_DNA"/>
</dbReference>
<comment type="subcellular location">
    <subcellularLocation>
        <location evidence="1">Nucleus</location>
    </subcellularLocation>
</comment>
<dbReference type="GO" id="GO:0008270">
    <property type="term" value="F:zinc ion binding"/>
    <property type="evidence" value="ECO:0007669"/>
    <property type="project" value="UniProtKB-KW"/>
</dbReference>
<dbReference type="GO" id="GO:0000785">
    <property type="term" value="C:chromatin"/>
    <property type="evidence" value="ECO:0007669"/>
    <property type="project" value="TreeGrafter"/>
</dbReference>
<feature type="compositionally biased region" description="Low complexity" evidence="10">
    <location>
        <begin position="537"/>
        <end position="551"/>
    </location>
</feature>
<evidence type="ECO:0000256" key="8">
    <source>
        <dbReference type="ARBA" id="ARBA00023242"/>
    </source>
</evidence>
<feature type="compositionally biased region" description="Low complexity" evidence="10">
    <location>
        <begin position="399"/>
        <end position="413"/>
    </location>
</feature>
<dbReference type="GO" id="GO:0000978">
    <property type="term" value="F:RNA polymerase II cis-regulatory region sequence-specific DNA binding"/>
    <property type="evidence" value="ECO:0007669"/>
    <property type="project" value="InterPro"/>
</dbReference>
<feature type="compositionally biased region" description="Low complexity" evidence="10">
    <location>
        <begin position="319"/>
        <end position="332"/>
    </location>
</feature>
<sequence length="778" mass="84233">MPSFLAVNNNKNNRMTVRDQQQQQQQQQQEQRKELSLGPATAVPTLNGQPNGQPLAGQNGITSHTELASNRGTNDVTVTEQHRRQQQQQPQTAVHYAHSHTSSVSPHNTNTQPAAASTPNRTSVVSREGSSTHSSNFDEMQHPESDGDHYQTDNEIEMGGTGDAGPSGTVPAGTSGAATTNSITAAAHAVTAAAVAAVAATANAAGGPPSKKKKGQRFYCTEFPPCNLNFTRSEHLARHIRKHTGERPFQCHCSRRFSRLDNLRQHAQTVHVNENIPCDSLAASGTRFQRQVRTDRVRHNGRARAGTAGSHSHSHSHSRNLSTSSVSSNMSSYAPQHQELRRRPQPLMMAGSGSEHHHHTRSRHSLSLETRAEPPKTPPNQSSAPGPSFTPSSATYDQSSPYYASPSSAYGSSHWPDRNIGRRLSVPTSTRPFDPSHQNYPSQPPYTRMTHPPYPSQSIAPAPPPVMAPAPTDPAQYAAVTPTSAIDSGFEADPRRRTWHPSSYTGFARPPQATSGLWYQQSAEAPGAAPSGNVNVPPLSSPSQPTTTRLPGIESFDHVPPRLEYNREREASPRSYDRHHYQPQPYSQPPPPPSHLMGSTPFAPTFNAGPRPAPPFSGAEHRRGQLSLDTTLQRTLTRLDLHGNSSSGGSAKDAASWSQATMGELQSIGSRPSTGAGTGPLKEDEDEMEADEGPGPSVPTETSPTHHQPVQYEMNAADHHSHRVHQLLLQQQQEQQQRQLLPTSTSGGEGLGRLQALVDVATSETKQAKYKPDDPTHG</sequence>
<protein>
    <recommendedName>
        <fullName evidence="11">C2H2-type domain-containing protein</fullName>
    </recommendedName>
</protein>
<keyword evidence="5" id="KW-0862">Zinc</keyword>
<proteinExistence type="predicted"/>
<dbReference type="Gene3D" id="3.30.160.60">
    <property type="entry name" value="Classic Zinc Finger"/>
    <property type="match status" value="2"/>
</dbReference>
<organism evidence="12 13">
    <name type="scientific">Trichophyton interdigitale (strain MR816)</name>
    <dbReference type="NCBI Taxonomy" id="1215338"/>
    <lineage>
        <taxon>Eukaryota</taxon>
        <taxon>Fungi</taxon>
        <taxon>Dikarya</taxon>
        <taxon>Ascomycota</taxon>
        <taxon>Pezizomycotina</taxon>
        <taxon>Eurotiomycetes</taxon>
        <taxon>Eurotiomycetidae</taxon>
        <taxon>Onygenales</taxon>
        <taxon>Arthrodermataceae</taxon>
        <taxon>Trichophyton</taxon>
    </lineage>
</organism>
<evidence type="ECO:0000256" key="1">
    <source>
        <dbReference type="ARBA" id="ARBA00004123"/>
    </source>
</evidence>
<feature type="compositionally biased region" description="Polar residues" evidence="10">
    <location>
        <begin position="426"/>
        <end position="441"/>
    </location>
</feature>
<dbReference type="PROSITE" id="PS50157">
    <property type="entry name" value="ZINC_FINGER_C2H2_2"/>
    <property type="match status" value="2"/>
</dbReference>
<feature type="compositionally biased region" description="Low complexity" evidence="10">
    <location>
        <begin position="640"/>
        <end position="658"/>
    </location>
</feature>
<keyword evidence="6" id="KW-0805">Transcription regulation</keyword>
<dbReference type="InterPro" id="IPR051059">
    <property type="entry name" value="VerF-like"/>
</dbReference>
<feature type="compositionally biased region" description="Polar residues" evidence="10">
    <location>
        <begin position="699"/>
        <end position="708"/>
    </location>
</feature>
<feature type="compositionally biased region" description="Polar residues" evidence="10">
    <location>
        <begin position="379"/>
        <end position="398"/>
    </location>
</feature>
<evidence type="ECO:0000259" key="11">
    <source>
        <dbReference type="PROSITE" id="PS50157"/>
    </source>
</evidence>
<gene>
    <name evidence="12" type="ORF">H109_05903</name>
</gene>
<feature type="compositionally biased region" description="Acidic residues" evidence="10">
    <location>
        <begin position="683"/>
        <end position="692"/>
    </location>
</feature>
<evidence type="ECO:0000313" key="13">
    <source>
        <dbReference type="Proteomes" id="UP000024533"/>
    </source>
</evidence>
<feature type="compositionally biased region" description="Low complexity" evidence="10">
    <location>
        <begin position="726"/>
        <end position="741"/>
    </location>
</feature>
<dbReference type="PANTHER" id="PTHR40626:SF11">
    <property type="entry name" value="ZINC FINGER PROTEIN YPR022C"/>
    <property type="match status" value="1"/>
</dbReference>
<feature type="region of interest" description="Disordered" evidence="10">
    <location>
        <begin position="486"/>
        <end position="507"/>
    </location>
</feature>
<dbReference type="FunFam" id="3.30.160.60:FF:000758">
    <property type="entry name" value="C2H2 transcription factor, putative"/>
    <property type="match status" value="1"/>
</dbReference>
<evidence type="ECO:0000256" key="7">
    <source>
        <dbReference type="ARBA" id="ARBA00023163"/>
    </source>
</evidence>
<dbReference type="SUPFAM" id="SSF57667">
    <property type="entry name" value="beta-beta-alpha zinc fingers"/>
    <property type="match status" value="1"/>
</dbReference>
<accession>A0A059J2U1</accession>
<feature type="domain" description="C2H2-type" evidence="11">
    <location>
        <begin position="218"/>
        <end position="248"/>
    </location>
</feature>
<evidence type="ECO:0000256" key="6">
    <source>
        <dbReference type="ARBA" id="ARBA00023015"/>
    </source>
</evidence>
<feature type="domain" description="C2H2-type" evidence="11">
    <location>
        <begin position="249"/>
        <end position="276"/>
    </location>
</feature>
<feature type="region of interest" description="Disordered" evidence="10">
    <location>
        <begin position="522"/>
        <end position="625"/>
    </location>
</feature>
<dbReference type="GO" id="GO:0051701">
    <property type="term" value="P:biological process involved in interaction with host"/>
    <property type="evidence" value="ECO:0007669"/>
    <property type="project" value="UniProtKB-ARBA"/>
</dbReference>
<feature type="region of interest" description="Disordered" evidence="10">
    <location>
        <begin position="75"/>
        <end position="176"/>
    </location>
</feature>
<feature type="compositionally biased region" description="Polar residues" evidence="10">
    <location>
        <begin position="1"/>
        <end position="19"/>
    </location>
</feature>
<keyword evidence="7" id="KW-0804">Transcription</keyword>
<name>A0A059J2U1_TRIIM</name>
<keyword evidence="3" id="KW-0677">Repeat</keyword>
<feature type="compositionally biased region" description="Low complexity" evidence="10">
    <location>
        <begin position="20"/>
        <end position="29"/>
    </location>
</feature>
<evidence type="ECO:0000256" key="4">
    <source>
        <dbReference type="ARBA" id="ARBA00022771"/>
    </source>
</evidence>
<dbReference type="OMA" id="FPPCNLN"/>
<dbReference type="HOGENOM" id="CLU_008830_0_0_1"/>
<dbReference type="InterPro" id="IPR036236">
    <property type="entry name" value="Znf_C2H2_sf"/>
</dbReference>
<dbReference type="STRING" id="1215338.A0A059J2U1"/>
<evidence type="ECO:0000256" key="3">
    <source>
        <dbReference type="ARBA" id="ARBA00022737"/>
    </source>
</evidence>
<feature type="compositionally biased region" description="Basic and acidic residues" evidence="10">
    <location>
        <begin position="555"/>
        <end position="580"/>
    </location>
</feature>
<dbReference type="OrthoDB" id="624345at2759"/>
<feature type="region of interest" description="Disordered" evidence="10">
    <location>
        <begin position="1"/>
        <end position="60"/>
    </location>
</feature>
<feature type="compositionally biased region" description="Pro residues" evidence="10">
    <location>
        <begin position="461"/>
        <end position="472"/>
    </location>
</feature>
<evidence type="ECO:0000256" key="9">
    <source>
        <dbReference type="PROSITE-ProRule" id="PRU00042"/>
    </source>
</evidence>
<evidence type="ECO:0000256" key="10">
    <source>
        <dbReference type="SAM" id="MobiDB-lite"/>
    </source>
</evidence>
<feature type="region of interest" description="Disordered" evidence="10">
    <location>
        <begin position="640"/>
        <end position="778"/>
    </location>
</feature>
<feature type="compositionally biased region" description="Basic and acidic residues" evidence="10">
    <location>
        <begin position="766"/>
        <end position="778"/>
    </location>
</feature>
<dbReference type="GO" id="GO:0005634">
    <property type="term" value="C:nucleus"/>
    <property type="evidence" value="ECO:0007669"/>
    <property type="project" value="UniProtKB-SubCell"/>
</dbReference>
<reference evidence="12 13" key="1">
    <citation type="submission" date="2014-02" db="EMBL/GenBank/DDBJ databases">
        <title>The Genome Sequence of Trichophyton interdigitale MR816.</title>
        <authorList>
            <consortium name="The Broad Institute Genomics Platform"/>
            <person name="Cuomo C.A."/>
            <person name="White T.C."/>
            <person name="Graser Y."/>
            <person name="Martinez-Rossi N."/>
            <person name="Heitman J."/>
            <person name="Young S.K."/>
            <person name="Zeng Q."/>
            <person name="Gargeya S."/>
            <person name="Abouelleil A."/>
            <person name="Alvarado L."/>
            <person name="Chapman S.B."/>
            <person name="Gainer-Dewar J."/>
            <person name="Goldberg J."/>
            <person name="Griggs A."/>
            <person name="Gujja S."/>
            <person name="Hansen M."/>
            <person name="Howarth C."/>
            <person name="Imamovic A."/>
            <person name="Larimer J."/>
            <person name="Martinez D."/>
            <person name="Murphy C."/>
            <person name="Pearson M.D."/>
            <person name="Persinoti G."/>
            <person name="Poon T."/>
            <person name="Priest M."/>
            <person name="Roberts A.D."/>
            <person name="Saif S."/>
            <person name="Shea T.D."/>
            <person name="Sykes S.N."/>
            <person name="Wortman J."/>
            <person name="Nusbaum C."/>
            <person name="Birren B."/>
        </authorList>
    </citation>
    <scope>NUCLEOTIDE SEQUENCE [LARGE SCALE GENOMIC DNA]</scope>
    <source>
        <strain evidence="12 13">MR816</strain>
    </source>
</reference>
<feature type="compositionally biased region" description="Basic and acidic residues" evidence="10">
    <location>
        <begin position="139"/>
        <end position="152"/>
    </location>
</feature>
<dbReference type="GO" id="GO:0000981">
    <property type="term" value="F:DNA-binding transcription factor activity, RNA polymerase II-specific"/>
    <property type="evidence" value="ECO:0007669"/>
    <property type="project" value="InterPro"/>
</dbReference>
<evidence type="ECO:0000256" key="5">
    <source>
        <dbReference type="ARBA" id="ARBA00022833"/>
    </source>
</evidence>
<dbReference type="Proteomes" id="UP000024533">
    <property type="component" value="Unassembled WGS sequence"/>
</dbReference>
<keyword evidence="13" id="KW-1185">Reference proteome</keyword>
<keyword evidence="4 9" id="KW-0863">Zinc-finger</keyword>
<evidence type="ECO:0000313" key="12">
    <source>
        <dbReference type="EMBL" id="KDB22171.1"/>
    </source>
</evidence>
<keyword evidence="2" id="KW-0479">Metal-binding</keyword>
<feature type="compositionally biased region" description="Polar residues" evidence="10">
    <location>
        <begin position="99"/>
        <end position="138"/>
    </location>
</feature>
<feature type="region of interest" description="Disordered" evidence="10">
    <location>
        <begin position="287"/>
        <end position="474"/>
    </location>
</feature>
<keyword evidence="8" id="KW-0539">Nucleus</keyword>
<dbReference type="FunFam" id="3.30.160.60:FF:000606">
    <property type="entry name" value="C2H2 transcription factor, putative"/>
    <property type="match status" value="1"/>
</dbReference>